<dbReference type="CDD" id="cd09917">
    <property type="entry name" value="F-box_SF"/>
    <property type="match status" value="1"/>
</dbReference>
<gene>
    <name evidence="2" type="ORF">BDA99DRAFT_285829</name>
</gene>
<dbReference type="AlphaFoldDB" id="A0AAD5JN55"/>
<dbReference type="Proteomes" id="UP001209540">
    <property type="component" value="Unassembled WGS sequence"/>
</dbReference>
<protein>
    <recommendedName>
        <fullName evidence="1">F-box domain-containing protein</fullName>
    </recommendedName>
</protein>
<evidence type="ECO:0000259" key="1">
    <source>
        <dbReference type="PROSITE" id="PS50181"/>
    </source>
</evidence>
<evidence type="ECO:0000313" key="2">
    <source>
        <dbReference type="EMBL" id="KAI9245692.1"/>
    </source>
</evidence>
<dbReference type="Pfam" id="PF12937">
    <property type="entry name" value="F-box-like"/>
    <property type="match status" value="1"/>
</dbReference>
<dbReference type="InterPro" id="IPR001810">
    <property type="entry name" value="F-box_dom"/>
</dbReference>
<sequence length="124" mass="14615">MNKNTDAMNQTFTGTLLFNELPFDIVTKIFSGISQRDCLTCMTVCRSWYDQLPQYTQDTVWSKLFISSTTVLPQNNQRWKRCIGKHVKHIDFSSFDKEQELYLFLSQMYELGCDQMESLVYIII</sequence>
<keyword evidence="3" id="KW-1185">Reference proteome</keyword>
<accession>A0AAD5JN55</accession>
<feature type="domain" description="F-box" evidence="1">
    <location>
        <begin position="15"/>
        <end position="64"/>
    </location>
</feature>
<name>A0AAD5JN55_9FUNG</name>
<comment type="caution">
    <text evidence="2">The sequence shown here is derived from an EMBL/GenBank/DDBJ whole genome shotgun (WGS) entry which is preliminary data.</text>
</comment>
<organism evidence="2 3">
    <name type="scientific">Phascolomyces articulosus</name>
    <dbReference type="NCBI Taxonomy" id="60185"/>
    <lineage>
        <taxon>Eukaryota</taxon>
        <taxon>Fungi</taxon>
        <taxon>Fungi incertae sedis</taxon>
        <taxon>Mucoromycota</taxon>
        <taxon>Mucoromycotina</taxon>
        <taxon>Mucoromycetes</taxon>
        <taxon>Mucorales</taxon>
        <taxon>Lichtheimiaceae</taxon>
        <taxon>Phascolomyces</taxon>
    </lineage>
</organism>
<dbReference type="PROSITE" id="PS50181">
    <property type="entry name" value="FBOX"/>
    <property type="match status" value="1"/>
</dbReference>
<proteinExistence type="predicted"/>
<dbReference type="SUPFAM" id="SSF81383">
    <property type="entry name" value="F-box domain"/>
    <property type="match status" value="1"/>
</dbReference>
<reference evidence="2" key="1">
    <citation type="journal article" date="2022" name="IScience">
        <title>Evolution of zygomycete secretomes and the origins of terrestrial fungal ecologies.</title>
        <authorList>
            <person name="Chang Y."/>
            <person name="Wang Y."/>
            <person name="Mondo S."/>
            <person name="Ahrendt S."/>
            <person name="Andreopoulos W."/>
            <person name="Barry K."/>
            <person name="Beard J."/>
            <person name="Benny G.L."/>
            <person name="Blankenship S."/>
            <person name="Bonito G."/>
            <person name="Cuomo C."/>
            <person name="Desiro A."/>
            <person name="Gervers K.A."/>
            <person name="Hundley H."/>
            <person name="Kuo A."/>
            <person name="LaButti K."/>
            <person name="Lang B.F."/>
            <person name="Lipzen A."/>
            <person name="O'Donnell K."/>
            <person name="Pangilinan J."/>
            <person name="Reynolds N."/>
            <person name="Sandor L."/>
            <person name="Smith M.E."/>
            <person name="Tsang A."/>
            <person name="Grigoriev I.V."/>
            <person name="Stajich J.E."/>
            <person name="Spatafora J.W."/>
        </authorList>
    </citation>
    <scope>NUCLEOTIDE SEQUENCE</scope>
    <source>
        <strain evidence="2">RSA 2281</strain>
    </source>
</reference>
<dbReference type="InterPro" id="IPR036047">
    <property type="entry name" value="F-box-like_dom_sf"/>
</dbReference>
<reference evidence="2" key="2">
    <citation type="submission" date="2023-02" db="EMBL/GenBank/DDBJ databases">
        <authorList>
            <consortium name="DOE Joint Genome Institute"/>
            <person name="Mondo S.J."/>
            <person name="Chang Y."/>
            <person name="Wang Y."/>
            <person name="Ahrendt S."/>
            <person name="Andreopoulos W."/>
            <person name="Barry K."/>
            <person name="Beard J."/>
            <person name="Benny G.L."/>
            <person name="Blankenship S."/>
            <person name="Bonito G."/>
            <person name="Cuomo C."/>
            <person name="Desiro A."/>
            <person name="Gervers K.A."/>
            <person name="Hundley H."/>
            <person name="Kuo A."/>
            <person name="LaButti K."/>
            <person name="Lang B.F."/>
            <person name="Lipzen A."/>
            <person name="O'Donnell K."/>
            <person name="Pangilinan J."/>
            <person name="Reynolds N."/>
            <person name="Sandor L."/>
            <person name="Smith M.W."/>
            <person name="Tsang A."/>
            <person name="Grigoriev I.V."/>
            <person name="Stajich J.E."/>
            <person name="Spatafora J.W."/>
        </authorList>
    </citation>
    <scope>NUCLEOTIDE SEQUENCE</scope>
    <source>
        <strain evidence="2">RSA 2281</strain>
    </source>
</reference>
<evidence type="ECO:0000313" key="3">
    <source>
        <dbReference type="Proteomes" id="UP001209540"/>
    </source>
</evidence>
<dbReference type="EMBL" id="JAIXMP010000050">
    <property type="protein sequence ID" value="KAI9245692.1"/>
    <property type="molecule type" value="Genomic_DNA"/>
</dbReference>
<dbReference type="Gene3D" id="1.20.1280.50">
    <property type="match status" value="1"/>
</dbReference>